<dbReference type="Gene3D" id="3.20.20.70">
    <property type="entry name" value="Aldolase class I"/>
    <property type="match status" value="1"/>
</dbReference>
<keyword evidence="5" id="KW-1185">Reference proteome</keyword>
<dbReference type="AlphaFoldDB" id="A0A498HSP5"/>
<gene>
    <name evidence="4" type="ORF">DVH24_016582</name>
</gene>
<name>A0A498HSP5_MALDO</name>
<keyword evidence="2" id="KW-0288">FMN</keyword>
<evidence type="ECO:0000256" key="2">
    <source>
        <dbReference type="ARBA" id="ARBA00022643"/>
    </source>
</evidence>
<keyword evidence="3" id="KW-0521">NADP</keyword>
<dbReference type="InterPro" id="IPR013785">
    <property type="entry name" value="Aldolase_TIM"/>
</dbReference>
<dbReference type="GO" id="GO:0010181">
    <property type="term" value="F:FMN binding"/>
    <property type="evidence" value="ECO:0007669"/>
    <property type="project" value="InterPro"/>
</dbReference>
<sequence length="117" mass="13141">MKGELRKELRVKPCPVVFVALSAGTKALYVQGFSGTRIFLYEWKHVVDAVHAKGGVSSVRFWHAGSVSNSVTDPQLLSNGGDVADFTPPRRLETNEIPQIVNDFRQRLRVFVDTLWQ</sequence>
<dbReference type="InterPro" id="IPR045247">
    <property type="entry name" value="Oye-like"/>
</dbReference>
<accession>A0A498HSP5</accession>
<evidence type="ECO:0000313" key="5">
    <source>
        <dbReference type="Proteomes" id="UP000290289"/>
    </source>
</evidence>
<dbReference type="STRING" id="3750.A0A498HSP5"/>
<evidence type="ECO:0000256" key="3">
    <source>
        <dbReference type="ARBA" id="ARBA00022857"/>
    </source>
</evidence>
<protein>
    <submittedName>
        <fullName evidence="4">Uncharacterized protein</fullName>
    </submittedName>
</protein>
<dbReference type="SUPFAM" id="SSF51395">
    <property type="entry name" value="FMN-linked oxidoreductases"/>
    <property type="match status" value="1"/>
</dbReference>
<evidence type="ECO:0000256" key="1">
    <source>
        <dbReference type="ARBA" id="ARBA00022630"/>
    </source>
</evidence>
<comment type="caution">
    <text evidence="4">The sequence shown here is derived from an EMBL/GenBank/DDBJ whole genome shotgun (WGS) entry which is preliminary data.</text>
</comment>
<reference evidence="4 5" key="1">
    <citation type="submission" date="2018-10" db="EMBL/GenBank/DDBJ databases">
        <title>A high-quality apple genome assembly.</title>
        <authorList>
            <person name="Hu J."/>
        </authorList>
    </citation>
    <scope>NUCLEOTIDE SEQUENCE [LARGE SCALE GENOMIC DNA]</scope>
    <source>
        <strain evidence="5">cv. HFTH1</strain>
        <tissue evidence="4">Young leaf</tissue>
    </source>
</reference>
<organism evidence="4 5">
    <name type="scientific">Malus domestica</name>
    <name type="common">Apple</name>
    <name type="synonym">Pyrus malus</name>
    <dbReference type="NCBI Taxonomy" id="3750"/>
    <lineage>
        <taxon>Eukaryota</taxon>
        <taxon>Viridiplantae</taxon>
        <taxon>Streptophyta</taxon>
        <taxon>Embryophyta</taxon>
        <taxon>Tracheophyta</taxon>
        <taxon>Spermatophyta</taxon>
        <taxon>Magnoliopsida</taxon>
        <taxon>eudicotyledons</taxon>
        <taxon>Gunneridae</taxon>
        <taxon>Pentapetalae</taxon>
        <taxon>rosids</taxon>
        <taxon>fabids</taxon>
        <taxon>Rosales</taxon>
        <taxon>Rosaceae</taxon>
        <taxon>Amygdaloideae</taxon>
        <taxon>Maleae</taxon>
        <taxon>Malus</taxon>
    </lineage>
</organism>
<dbReference type="PANTHER" id="PTHR22893">
    <property type="entry name" value="NADH OXIDOREDUCTASE-RELATED"/>
    <property type="match status" value="1"/>
</dbReference>
<proteinExistence type="predicted"/>
<keyword evidence="1" id="KW-0285">Flavoprotein</keyword>
<dbReference type="PANTHER" id="PTHR22893:SF91">
    <property type="entry name" value="NADPH DEHYDROGENASE 2-RELATED"/>
    <property type="match status" value="1"/>
</dbReference>
<dbReference type="GO" id="GO:0016491">
    <property type="term" value="F:oxidoreductase activity"/>
    <property type="evidence" value="ECO:0007669"/>
    <property type="project" value="InterPro"/>
</dbReference>
<evidence type="ECO:0000313" key="4">
    <source>
        <dbReference type="EMBL" id="RXH73760.1"/>
    </source>
</evidence>
<dbReference type="EMBL" id="RDQH01000341">
    <property type="protein sequence ID" value="RXH73760.1"/>
    <property type="molecule type" value="Genomic_DNA"/>
</dbReference>
<dbReference type="Proteomes" id="UP000290289">
    <property type="component" value="Chromosome 15"/>
</dbReference>